<dbReference type="PANTHER" id="PTHR33608:SF7">
    <property type="entry name" value="DUF58 DOMAIN-CONTAINING PROTEIN"/>
    <property type="match status" value="1"/>
</dbReference>
<dbReference type="EMBL" id="MQWA01000001">
    <property type="protein sequence ID" value="PQJ28026.1"/>
    <property type="molecule type" value="Genomic_DNA"/>
</dbReference>
<dbReference type="RefSeq" id="WP_105042523.1">
    <property type="nucleotide sequence ID" value="NZ_MQWA01000001.1"/>
</dbReference>
<evidence type="ECO:0000313" key="2">
    <source>
        <dbReference type="EMBL" id="PQJ28026.1"/>
    </source>
</evidence>
<organism evidence="2 3">
    <name type="scientific">Rubritalea profundi</name>
    <dbReference type="NCBI Taxonomy" id="1658618"/>
    <lineage>
        <taxon>Bacteria</taxon>
        <taxon>Pseudomonadati</taxon>
        <taxon>Verrucomicrobiota</taxon>
        <taxon>Verrucomicrobiia</taxon>
        <taxon>Verrucomicrobiales</taxon>
        <taxon>Rubritaleaceae</taxon>
        <taxon>Rubritalea</taxon>
    </lineage>
</organism>
<dbReference type="AlphaFoldDB" id="A0A2S7TZ53"/>
<feature type="domain" description="DUF58" evidence="1">
    <location>
        <begin position="49"/>
        <end position="248"/>
    </location>
</feature>
<gene>
    <name evidence="2" type="ORF">BSZ32_05605</name>
</gene>
<dbReference type="Proteomes" id="UP000239907">
    <property type="component" value="Unassembled WGS sequence"/>
</dbReference>
<sequence>MADSQHTYLKPEDILKLRNYEFGAKSLVEGYLAGRHKSNQRGSSTEFHEYRQYCPGDDISMVDWRVFARSDRHYLKTFEEETNLECHVFVDSSASMGFKEKSKLSKLEYASFFAACLSWLVIHKGDRVGLQIFDKDIRHHLPAGSTRKHLLNILDLLEKNKAGSQTSLATSLKRAAPLLKRKGTIVVVSDFFDSPEEIFRSLHPYLHRGFRVQLCHILDPAELKLTDRGLTRFVDMETSENLIAHTTNLQSEWIQAMETHCRSLRRLAASKQIGYTLSPTTESYHKLFDQLVK</sequence>
<dbReference type="Gene3D" id="3.40.50.410">
    <property type="entry name" value="von Willebrand factor, type A domain"/>
    <property type="match status" value="1"/>
</dbReference>
<dbReference type="OrthoDB" id="9776116at2"/>
<dbReference type="InterPro" id="IPR002881">
    <property type="entry name" value="DUF58"/>
</dbReference>
<dbReference type="SUPFAM" id="SSF53300">
    <property type="entry name" value="vWA-like"/>
    <property type="match status" value="1"/>
</dbReference>
<proteinExistence type="predicted"/>
<dbReference type="PANTHER" id="PTHR33608">
    <property type="entry name" value="BLL2464 PROTEIN"/>
    <property type="match status" value="1"/>
</dbReference>
<reference evidence="2 3" key="1">
    <citation type="submission" date="2016-12" db="EMBL/GenBank/DDBJ databases">
        <title>Study of bacterial adaptation to deep sea.</title>
        <authorList>
            <person name="Song J."/>
            <person name="Yoshizawa S."/>
            <person name="Kogure K."/>
        </authorList>
    </citation>
    <scope>NUCLEOTIDE SEQUENCE [LARGE SCALE GENOMIC DNA]</scope>
    <source>
        <strain evidence="2 3">SAORIC-165</strain>
    </source>
</reference>
<evidence type="ECO:0000313" key="3">
    <source>
        <dbReference type="Proteomes" id="UP000239907"/>
    </source>
</evidence>
<protein>
    <recommendedName>
        <fullName evidence="1">DUF58 domain-containing protein</fullName>
    </recommendedName>
</protein>
<accession>A0A2S7TZ53</accession>
<evidence type="ECO:0000259" key="1">
    <source>
        <dbReference type="Pfam" id="PF01882"/>
    </source>
</evidence>
<dbReference type="Pfam" id="PF01882">
    <property type="entry name" value="DUF58"/>
    <property type="match status" value="1"/>
</dbReference>
<keyword evidence="3" id="KW-1185">Reference proteome</keyword>
<name>A0A2S7TZ53_9BACT</name>
<comment type="caution">
    <text evidence="2">The sequence shown here is derived from an EMBL/GenBank/DDBJ whole genome shotgun (WGS) entry which is preliminary data.</text>
</comment>
<dbReference type="InterPro" id="IPR036465">
    <property type="entry name" value="vWFA_dom_sf"/>
</dbReference>